<dbReference type="KEGG" id="dfo:Dform_01835"/>
<sequence>MTIADITKATAIVTLGGLSHTYEGAVMTDKTTPASLMVTFTYNRLRGGAVRRRQLYRSRHCR</sequence>
<dbReference type="RefSeq" id="WP_425481064.1">
    <property type="nucleotide sequence ID" value="NZ_CP018258.1"/>
</dbReference>
<reference evidence="3" key="1">
    <citation type="submission" date="2016-11" db="EMBL/GenBank/DDBJ databases">
        <title>Dehalogenimonas formicexedens sp. nov., a chlorinated alkane respiring bacterium isolated from contaminated groundwater.</title>
        <authorList>
            <person name="Key T.A."/>
            <person name="Bowman K.S."/>
            <person name="Lee I."/>
            <person name="Chun J."/>
            <person name="Albuquerque L."/>
            <person name="da Costa M.S."/>
            <person name="Rainey F.A."/>
            <person name="Moe W.M."/>
        </authorList>
    </citation>
    <scope>NUCLEOTIDE SEQUENCE [LARGE SCALE GENOMIC DNA]</scope>
    <source>
        <strain evidence="3">NSZ-14</strain>
    </source>
</reference>
<evidence type="ECO:0000313" key="3">
    <source>
        <dbReference type="Proteomes" id="UP000185934"/>
    </source>
</evidence>
<gene>
    <name evidence="2" type="ORF">Dform_01835</name>
</gene>
<dbReference type="Proteomes" id="UP000185934">
    <property type="component" value="Chromosome"/>
</dbReference>
<protein>
    <recommendedName>
        <fullName evidence="1">MBG domain-containing protein</fullName>
    </recommendedName>
</protein>
<keyword evidence="3" id="KW-1185">Reference proteome</keyword>
<dbReference type="InterPro" id="IPR043772">
    <property type="entry name" value="MBG_3"/>
</dbReference>
<evidence type="ECO:0000259" key="1">
    <source>
        <dbReference type="Pfam" id="PF18887"/>
    </source>
</evidence>
<organism evidence="2 3">
    <name type="scientific">Dehalogenimonas formicexedens</name>
    <dbReference type="NCBI Taxonomy" id="1839801"/>
    <lineage>
        <taxon>Bacteria</taxon>
        <taxon>Bacillati</taxon>
        <taxon>Chloroflexota</taxon>
        <taxon>Dehalococcoidia</taxon>
        <taxon>Dehalococcoidales</taxon>
        <taxon>Dehalococcoidaceae</taxon>
        <taxon>Dehalogenimonas</taxon>
    </lineage>
</organism>
<evidence type="ECO:0000313" key="2">
    <source>
        <dbReference type="EMBL" id="APV45154.1"/>
    </source>
</evidence>
<dbReference type="Pfam" id="PF18887">
    <property type="entry name" value="MBG_3"/>
    <property type="match status" value="1"/>
</dbReference>
<proteinExistence type="predicted"/>
<dbReference type="EMBL" id="CP018258">
    <property type="protein sequence ID" value="APV45154.1"/>
    <property type="molecule type" value="Genomic_DNA"/>
</dbReference>
<name>A0A1P8F9L3_9CHLR</name>
<accession>A0A1P8F9L3</accession>
<feature type="domain" description="MBG" evidence="1">
    <location>
        <begin position="11"/>
        <end position="44"/>
    </location>
</feature>
<dbReference type="AlphaFoldDB" id="A0A1P8F9L3"/>